<sequence>MISLRVLILLCTLAYTSCTQHFNINKQMDEILPEFNRYLRSKQMVAATLPDFGYPASPVFIGVTIRNLTTIYRTGDCELWGDGDNLKIKMMVGLKDMSVNVFVVPYMMQNSATFEFQGAAAEIGITLIPESKNICRTSWDYIEIKTLGDIIGHTSYKKYDGQPLPDEIKKDLILYYNKYLNNDEMFSIKLLNNLINLCNQNPVISTYKHFRKL</sequence>
<protein>
    <submittedName>
        <fullName evidence="2">Heteropteran venom family 5 protein 1</fullName>
    </submittedName>
</protein>
<evidence type="ECO:0000313" key="2">
    <source>
        <dbReference type="EMBL" id="WXH71716.1"/>
    </source>
</evidence>
<organism evidence="2">
    <name type="scientific">Ectomocoris sp</name>
    <dbReference type="NCBI Taxonomy" id="3104572"/>
    <lineage>
        <taxon>Eukaryota</taxon>
        <taxon>Metazoa</taxon>
        <taxon>Ecdysozoa</taxon>
        <taxon>Arthropoda</taxon>
        <taxon>Hexapoda</taxon>
        <taxon>Insecta</taxon>
        <taxon>Pterygota</taxon>
        <taxon>Neoptera</taxon>
        <taxon>Paraneoptera</taxon>
        <taxon>Hemiptera</taxon>
        <taxon>Heteroptera</taxon>
        <taxon>Panheteroptera</taxon>
        <taxon>Cimicomorpha</taxon>
        <taxon>Reduviidae</taxon>
        <taxon>Peiratinae</taxon>
        <taxon>Ectomocoris</taxon>
    </lineage>
</organism>
<dbReference type="InterPro" id="IPR038602">
    <property type="entry name" value="Mite_allergen_7_sf"/>
</dbReference>
<dbReference type="Gene3D" id="3.15.10.50">
    <property type="match status" value="1"/>
</dbReference>
<accession>A0AB38ZE64</accession>
<proteinExistence type="evidence at transcript level"/>
<reference evidence="2" key="1">
    <citation type="submission" date="2024-03" db="EMBL/GenBank/DDBJ databases">
        <authorList>
            <person name="Jin J.A."/>
            <person name="King G.A."/>
            <person name="Walker A."/>
        </authorList>
    </citation>
    <scope>NUCLEOTIDE SEQUENCE</scope>
</reference>
<feature type="chain" id="PRO_5044285177" evidence="1">
    <location>
        <begin position="19"/>
        <end position="213"/>
    </location>
</feature>
<dbReference type="AlphaFoldDB" id="A0AB38ZE64"/>
<evidence type="ECO:0000256" key="1">
    <source>
        <dbReference type="SAM" id="SignalP"/>
    </source>
</evidence>
<keyword evidence="1" id="KW-0732">Signal</keyword>
<dbReference type="EMBL" id="PP510791">
    <property type="protein sequence ID" value="WXH71716.1"/>
    <property type="molecule type" value="mRNA"/>
</dbReference>
<feature type="signal peptide" evidence="1">
    <location>
        <begin position="1"/>
        <end position="18"/>
    </location>
</feature>
<name>A0AB38ZE64_9HEMI</name>